<dbReference type="GO" id="GO:0005840">
    <property type="term" value="C:ribosome"/>
    <property type="evidence" value="ECO:0007669"/>
    <property type="project" value="UniProtKB-KW"/>
</dbReference>
<feature type="region of interest" description="Disordered" evidence="4">
    <location>
        <begin position="132"/>
        <end position="165"/>
    </location>
</feature>
<organism evidence="5">
    <name type="scientific">Auxenochlorella protothecoides</name>
    <name type="common">Green microalga</name>
    <name type="synonym">Chlorella protothecoides</name>
    <dbReference type="NCBI Taxonomy" id="3075"/>
    <lineage>
        <taxon>Eukaryota</taxon>
        <taxon>Viridiplantae</taxon>
        <taxon>Chlorophyta</taxon>
        <taxon>core chlorophytes</taxon>
        <taxon>Trebouxiophyceae</taxon>
        <taxon>Chlorellales</taxon>
        <taxon>Chlorellaceae</taxon>
        <taxon>Auxenochlorella</taxon>
    </lineage>
</organism>
<dbReference type="PRINTS" id="PR00063">
    <property type="entry name" value="RIBOSOMALL27"/>
</dbReference>
<dbReference type="NCBIfam" id="TIGR00062">
    <property type="entry name" value="L27"/>
    <property type="match status" value="1"/>
</dbReference>
<reference evidence="5" key="1">
    <citation type="submission" date="2015-08" db="EMBL/GenBank/DDBJ databases">
        <authorList>
            <person name="Babu N.S."/>
            <person name="Beckwith C.J."/>
            <person name="Beseler K.G."/>
            <person name="Brison A."/>
            <person name="Carone J.V."/>
            <person name="Caskin T.P."/>
            <person name="Diamond M."/>
            <person name="Durham M.E."/>
            <person name="Foxe J.M."/>
            <person name="Go M."/>
            <person name="Henderson B.A."/>
            <person name="Jones I.B."/>
            <person name="McGettigan J.A."/>
            <person name="Micheletti S.J."/>
            <person name="Nasrallah M.E."/>
            <person name="Ortiz D."/>
            <person name="Piller C.R."/>
            <person name="Privatt S.R."/>
            <person name="Schneider S.L."/>
            <person name="Sharp S."/>
            <person name="Smith T.C."/>
            <person name="Stanton J.D."/>
            <person name="Ullery H.E."/>
            <person name="Wilson R.J."/>
            <person name="Serrano M.G."/>
            <person name="Buck G."/>
            <person name="Lee V."/>
            <person name="Wang Y."/>
            <person name="Carvalho R."/>
            <person name="Voegtly L."/>
            <person name="Shi R."/>
            <person name="Duckworth R."/>
            <person name="Johnson A."/>
            <person name="Loviza R."/>
            <person name="Walstead R."/>
            <person name="Shah Z."/>
            <person name="Kiflezghi M."/>
            <person name="Wade K."/>
            <person name="Ball S.L."/>
            <person name="Bradley K.W."/>
            <person name="Asai D.J."/>
            <person name="Bowman C.A."/>
            <person name="Russell D.A."/>
            <person name="Pope W.H."/>
            <person name="Jacobs-Sera D."/>
            <person name="Hendrix R.W."/>
            <person name="Hatfull G.F."/>
        </authorList>
    </citation>
    <scope>NUCLEOTIDE SEQUENCE</scope>
</reference>
<evidence type="ECO:0000256" key="1">
    <source>
        <dbReference type="ARBA" id="ARBA00010797"/>
    </source>
</evidence>
<reference evidence="6" key="4">
    <citation type="submission" date="2018-11" db="EMBL/GenBank/DDBJ databases">
        <title>Characterization of plant carbon substrate utilization by Auxenochlorella protothecoides.</title>
        <authorList>
            <person name="Vogler B.W."/>
            <person name="Starkenburg S.R."/>
            <person name="Sudasinghe N."/>
            <person name="Schambach J.Y."/>
            <person name="Rollin J.A."/>
            <person name="Pattathil S."/>
            <person name="Barry A.N."/>
        </authorList>
    </citation>
    <scope>NUCLEOTIDE SEQUENCE [LARGE SCALE GENOMIC DNA]</scope>
    <source>
        <strain evidence="6">UTEX 25</strain>
    </source>
</reference>
<keyword evidence="2" id="KW-0689">Ribosomal protein</keyword>
<keyword evidence="3" id="KW-0687">Ribonucleoprotein</keyword>
<dbReference type="GO" id="GO:1990904">
    <property type="term" value="C:ribonucleoprotein complex"/>
    <property type="evidence" value="ECO:0007669"/>
    <property type="project" value="UniProtKB-KW"/>
</dbReference>
<dbReference type="EMBL" id="QOKY01000169">
    <property type="protein sequence ID" value="RMZ55270.1"/>
    <property type="molecule type" value="Genomic_DNA"/>
</dbReference>
<evidence type="ECO:0000256" key="2">
    <source>
        <dbReference type="ARBA" id="ARBA00022980"/>
    </source>
</evidence>
<protein>
    <recommendedName>
        <fullName evidence="8">50S ribosomal protein L27</fullName>
    </recommendedName>
</protein>
<proteinExistence type="inferred from homology"/>
<dbReference type="Proteomes" id="UP000279271">
    <property type="component" value="Unassembled WGS sequence"/>
</dbReference>
<comment type="similarity">
    <text evidence="1">Belongs to the bacterial ribosomal protein bL27 family.</text>
</comment>
<dbReference type="FunFam" id="2.40.50.100:FF:000060">
    <property type="entry name" value="Apicoplast ribosomal protein L27"/>
    <property type="match status" value="1"/>
</dbReference>
<dbReference type="EMBL" id="GDKF01008832">
    <property type="protein sequence ID" value="JAT69790.1"/>
    <property type="molecule type" value="Transcribed_RNA"/>
</dbReference>
<evidence type="ECO:0008006" key="8">
    <source>
        <dbReference type="Google" id="ProtNLM"/>
    </source>
</evidence>
<evidence type="ECO:0000313" key="5">
    <source>
        <dbReference type="EMBL" id="JAT69790.1"/>
    </source>
</evidence>
<gene>
    <name evidence="6" type="ORF">APUTEX25_005548</name>
    <name evidence="5" type="ORF">g.224</name>
</gene>
<name>A0A1D1ZS73_AUXPR</name>
<dbReference type="HAMAP" id="MF_00539">
    <property type="entry name" value="Ribosomal_bL27"/>
    <property type="match status" value="1"/>
</dbReference>
<dbReference type="InterPro" id="IPR001684">
    <property type="entry name" value="Ribosomal_bL27"/>
</dbReference>
<dbReference type="SUPFAM" id="SSF110324">
    <property type="entry name" value="Ribosomal L27 protein-like"/>
    <property type="match status" value="1"/>
</dbReference>
<evidence type="ECO:0000313" key="7">
    <source>
        <dbReference type="Proteomes" id="UP000279271"/>
    </source>
</evidence>
<reference evidence="7" key="2">
    <citation type="journal article" date="2018" name="Algal Res.">
        <title>Characterization of plant carbon substrate utilization by Auxenochlorella protothecoides.</title>
        <authorList>
            <person name="Vogler B.W."/>
            <person name="Starkenburg S.R."/>
            <person name="Sudasinghe N."/>
            <person name="Schambach J.Y."/>
            <person name="Rollin J.A."/>
            <person name="Pattathil S."/>
            <person name="Barry A.N."/>
        </authorList>
    </citation>
    <scope>NUCLEOTIDE SEQUENCE [LARGE SCALE GENOMIC DNA]</scope>
    <source>
        <strain evidence="7">UTEX 25</strain>
    </source>
</reference>
<accession>A0A1D1ZS73</accession>
<evidence type="ECO:0000313" key="6">
    <source>
        <dbReference type="EMBL" id="RMZ55270.1"/>
    </source>
</evidence>
<sequence>MQGLLGTSFFGTTCPRRPAVSMYQKASLRVTPFVPIPMTIEAAHKKGAGSTKNGRDSVSKRRGVKVYGGQAIGAGAIIIRQLGTKVHPGKNVGLGKDYTLYSLIDGVVVFDRNARRKLVSVVPSSDYVIPEGQRVQPDSRRGRRRAAAAAAAGMLASPEASSPTY</sequence>
<dbReference type="Gene3D" id="2.40.50.100">
    <property type="match status" value="1"/>
</dbReference>
<dbReference type="GO" id="GO:0006412">
    <property type="term" value="P:translation"/>
    <property type="evidence" value="ECO:0007669"/>
    <property type="project" value="InterPro"/>
</dbReference>
<dbReference type="Pfam" id="PF01016">
    <property type="entry name" value="Ribosomal_L27"/>
    <property type="match status" value="1"/>
</dbReference>
<evidence type="ECO:0000256" key="3">
    <source>
        <dbReference type="ARBA" id="ARBA00023274"/>
    </source>
</evidence>
<reference evidence="6" key="3">
    <citation type="submission" date="2018-10" db="EMBL/GenBank/DDBJ databases">
        <authorList>
            <person name="Hovde B."/>
            <person name="Zhang X."/>
        </authorList>
    </citation>
    <scope>NUCLEOTIDE SEQUENCE [LARGE SCALE GENOMIC DNA]</scope>
    <source>
        <strain evidence="6">UTEX 25</strain>
    </source>
</reference>
<dbReference type="AlphaFoldDB" id="A0A1D1ZS73"/>
<dbReference type="GO" id="GO:0003735">
    <property type="term" value="F:structural constituent of ribosome"/>
    <property type="evidence" value="ECO:0007669"/>
    <property type="project" value="InterPro"/>
</dbReference>
<dbReference type="PANTHER" id="PTHR15893">
    <property type="entry name" value="RIBOSOMAL PROTEIN L27"/>
    <property type="match status" value="1"/>
</dbReference>
<evidence type="ECO:0000256" key="4">
    <source>
        <dbReference type="SAM" id="MobiDB-lite"/>
    </source>
</evidence>
<dbReference type="PANTHER" id="PTHR15893:SF0">
    <property type="entry name" value="LARGE RIBOSOMAL SUBUNIT PROTEIN BL27M"/>
    <property type="match status" value="1"/>
</dbReference>